<comment type="caution">
    <text evidence="1">The sequence shown here is derived from an EMBL/GenBank/DDBJ whole genome shotgun (WGS) entry which is preliminary data.</text>
</comment>
<proteinExistence type="predicted"/>
<organism evidence="1 2">
    <name type="scientific">Oedothorax gibbosus</name>
    <dbReference type="NCBI Taxonomy" id="931172"/>
    <lineage>
        <taxon>Eukaryota</taxon>
        <taxon>Metazoa</taxon>
        <taxon>Ecdysozoa</taxon>
        <taxon>Arthropoda</taxon>
        <taxon>Chelicerata</taxon>
        <taxon>Arachnida</taxon>
        <taxon>Araneae</taxon>
        <taxon>Araneomorphae</taxon>
        <taxon>Entelegynae</taxon>
        <taxon>Araneoidea</taxon>
        <taxon>Linyphiidae</taxon>
        <taxon>Erigoninae</taxon>
        <taxon>Oedothorax</taxon>
    </lineage>
</organism>
<evidence type="ECO:0000313" key="2">
    <source>
        <dbReference type="Proteomes" id="UP000827092"/>
    </source>
</evidence>
<keyword evidence="2" id="KW-1185">Reference proteome</keyword>
<gene>
    <name evidence="1" type="ORF">JTE90_022530</name>
</gene>
<accession>A0AAV6V147</accession>
<evidence type="ECO:0000313" key="1">
    <source>
        <dbReference type="EMBL" id="KAG8189718.1"/>
    </source>
</evidence>
<dbReference type="Proteomes" id="UP000827092">
    <property type="component" value="Unassembled WGS sequence"/>
</dbReference>
<protein>
    <submittedName>
        <fullName evidence="1">Uncharacterized protein</fullName>
    </submittedName>
</protein>
<reference evidence="1 2" key="1">
    <citation type="journal article" date="2022" name="Nat. Ecol. Evol.">
        <title>A masculinizing supergene underlies an exaggerated male reproductive morph in a spider.</title>
        <authorList>
            <person name="Hendrickx F."/>
            <person name="De Corte Z."/>
            <person name="Sonet G."/>
            <person name="Van Belleghem S.M."/>
            <person name="Kostlbacher S."/>
            <person name="Vangestel C."/>
        </authorList>
    </citation>
    <scope>NUCLEOTIDE SEQUENCE [LARGE SCALE GENOMIC DNA]</scope>
    <source>
        <strain evidence="1">W744_W776</strain>
    </source>
</reference>
<sequence>MYPSWIYDLSNAFQETISKTLQGAFASAYLGLKKSGTNIRQFSMDEQNKCAKLAPVIVRIGVDSGSFKRQAVKEIDFSLRDFSCLVGYIEKMKFDLLDECVTR</sequence>
<dbReference type="EMBL" id="JAFNEN010000207">
    <property type="protein sequence ID" value="KAG8189718.1"/>
    <property type="molecule type" value="Genomic_DNA"/>
</dbReference>
<name>A0AAV6V147_9ARAC</name>
<dbReference type="AlphaFoldDB" id="A0AAV6V147"/>